<comment type="caution">
    <text evidence="2">The sequence shown here is derived from an EMBL/GenBank/DDBJ whole genome shotgun (WGS) entry which is preliminary data.</text>
</comment>
<reference evidence="2" key="1">
    <citation type="journal article" date="2015" name="Nature">
        <title>Complex archaea that bridge the gap between prokaryotes and eukaryotes.</title>
        <authorList>
            <person name="Spang A."/>
            <person name="Saw J.H."/>
            <person name="Jorgensen S.L."/>
            <person name="Zaremba-Niedzwiedzka K."/>
            <person name="Martijn J."/>
            <person name="Lind A.E."/>
            <person name="van Eijk R."/>
            <person name="Schleper C."/>
            <person name="Guy L."/>
            <person name="Ettema T.J."/>
        </authorList>
    </citation>
    <scope>NUCLEOTIDE SEQUENCE</scope>
</reference>
<feature type="transmembrane region" description="Helical" evidence="1">
    <location>
        <begin position="77"/>
        <end position="97"/>
    </location>
</feature>
<name>A0A0F9FQX8_9ZZZZ</name>
<keyword evidence="1" id="KW-0812">Transmembrane</keyword>
<protein>
    <submittedName>
        <fullName evidence="2">Uncharacterized protein</fullName>
    </submittedName>
</protein>
<dbReference type="EMBL" id="LAZR01031536">
    <property type="protein sequence ID" value="KKL53467.1"/>
    <property type="molecule type" value="Genomic_DNA"/>
</dbReference>
<feature type="transmembrane region" description="Helical" evidence="1">
    <location>
        <begin position="39"/>
        <end position="57"/>
    </location>
</feature>
<dbReference type="AlphaFoldDB" id="A0A0F9FQX8"/>
<sequence length="110" mass="12187">MINIVDFILVGIVGTICLWIPFLVGLFVSELINDRLPRLWHKASYSVLMALLILYVIKIMPTGMPSFFPPENLTTFASIACSIILIGLMATPLLNCISSLDSFLDKKGNQ</sequence>
<keyword evidence="1" id="KW-0472">Membrane</keyword>
<evidence type="ECO:0000313" key="2">
    <source>
        <dbReference type="EMBL" id="KKL53467.1"/>
    </source>
</evidence>
<evidence type="ECO:0000256" key="1">
    <source>
        <dbReference type="SAM" id="Phobius"/>
    </source>
</evidence>
<accession>A0A0F9FQX8</accession>
<proteinExistence type="predicted"/>
<feature type="transmembrane region" description="Helical" evidence="1">
    <location>
        <begin position="6"/>
        <end position="27"/>
    </location>
</feature>
<keyword evidence="1" id="KW-1133">Transmembrane helix</keyword>
<organism evidence="2">
    <name type="scientific">marine sediment metagenome</name>
    <dbReference type="NCBI Taxonomy" id="412755"/>
    <lineage>
        <taxon>unclassified sequences</taxon>
        <taxon>metagenomes</taxon>
        <taxon>ecological metagenomes</taxon>
    </lineage>
</organism>
<gene>
    <name evidence="2" type="ORF">LCGC14_2275160</name>
</gene>